<feature type="transmembrane region" description="Helical" evidence="6">
    <location>
        <begin position="110"/>
        <end position="142"/>
    </location>
</feature>
<keyword evidence="8" id="KW-1185">Reference proteome</keyword>
<dbReference type="EMBL" id="JAPFQA010000004">
    <property type="protein sequence ID" value="MCZ8544983.1"/>
    <property type="molecule type" value="Genomic_DNA"/>
</dbReference>
<reference evidence="7" key="1">
    <citation type="submission" date="2022-11" db="EMBL/GenBank/DDBJ databases">
        <authorList>
            <person name="Coimbra C."/>
        </authorList>
    </citation>
    <scope>NUCLEOTIDE SEQUENCE</scope>
    <source>
        <strain evidence="7">Jales19</strain>
    </source>
</reference>
<feature type="transmembrane region" description="Helical" evidence="6">
    <location>
        <begin position="295"/>
        <end position="318"/>
    </location>
</feature>
<evidence type="ECO:0000256" key="5">
    <source>
        <dbReference type="ARBA" id="ARBA00023136"/>
    </source>
</evidence>
<evidence type="ECO:0000256" key="3">
    <source>
        <dbReference type="ARBA" id="ARBA00022692"/>
    </source>
</evidence>
<organism evidence="7 8">
    <name type="scientific">Mesorhizobium qingshengii</name>
    <dbReference type="NCBI Taxonomy" id="1165689"/>
    <lineage>
        <taxon>Bacteria</taxon>
        <taxon>Pseudomonadati</taxon>
        <taxon>Pseudomonadota</taxon>
        <taxon>Alphaproteobacteria</taxon>
        <taxon>Hyphomicrobiales</taxon>
        <taxon>Phyllobacteriaceae</taxon>
        <taxon>Mesorhizobium</taxon>
    </lineage>
</organism>
<evidence type="ECO:0000256" key="4">
    <source>
        <dbReference type="ARBA" id="ARBA00022989"/>
    </source>
</evidence>
<evidence type="ECO:0000313" key="7">
    <source>
        <dbReference type="EMBL" id="MCZ8544983.1"/>
    </source>
</evidence>
<name>A0ABT4QTU8_9HYPH</name>
<accession>A0ABT4QTU8</accession>
<dbReference type="InterPro" id="IPR044878">
    <property type="entry name" value="UbiA_sf"/>
</dbReference>
<feature type="transmembrane region" description="Helical" evidence="6">
    <location>
        <begin position="231"/>
        <end position="252"/>
    </location>
</feature>
<sequence>MYADGCEPAAAISPPPASLKEYLAIARFDHATKHVFILPGIVIAYALREPPMDRAAVAIVIGFLSAIAIASANYVLNEWLDREFDAFHPTKRARSAVLRSLSPHLVYLEYLLLASVGLLLAATVGTSFFLASVVFLISGLIYNVKPIRSKDLPYLDVISESVNNPIRLTLGWTMIDHAALPPSSLLLGYWAAGAFLMGAKRLSEYRDITNGGNKDLLQRYRRSFRSYTAENLTVSCFLYAMMSAFFIAVFLTKYRLEYILALPFIAILFASYLWLSLLKNSIAQRPERMFRSRRLVASLILAVMALFILSFVDLPWLYDLSAPNFKPVDMQ</sequence>
<evidence type="ECO:0000256" key="6">
    <source>
        <dbReference type="SAM" id="Phobius"/>
    </source>
</evidence>
<gene>
    <name evidence="7" type="ORF">OOJ09_12380</name>
</gene>
<evidence type="ECO:0000256" key="2">
    <source>
        <dbReference type="ARBA" id="ARBA00022475"/>
    </source>
</evidence>
<proteinExistence type="predicted"/>
<protein>
    <submittedName>
        <fullName evidence="7">UbiA family prenyltransferase</fullName>
    </submittedName>
</protein>
<comment type="subcellular location">
    <subcellularLocation>
        <location evidence="1">Membrane</location>
        <topology evidence="1">Multi-pass membrane protein</topology>
    </subcellularLocation>
</comment>
<dbReference type="Proteomes" id="UP001152178">
    <property type="component" value="Unassembled WGS sequence"/>
</dbReference>
<evidence type="ECO:0000313" key="8">
    <source>
        <dbReference type="Proteomes" id="UP001152178"/>
    </source>
</evidence>
<evidence type="ECO:0000256" key="1">
    <source>
        <dbReference type="ARBA" id="ARBA00004141"/>
    </source>
</evidence>
<comment type="caution">
    <text evidence="7">The sequence shown here is derived from an EMBL/GenBank/DDBJ whole genome shotgun (WGS) entry which is preliminary data.</text>
</comment>
<feature type="transmembrane region" description="Helical" evidence="6">
    <location>
        <begin position="55"/>
        <end position="76"/>
    </location>
</feature>
<keyword evidence="3 6" id="KW-0812">Transmembrane</keyword>
<keyword evidence="2" id="KW-1003">Cell membrane</keyword>
<dbReference type="RefSeq" id="WP_269905484.1">
    <property type="nucleotide sequence ID" value="NZ_JAPFQA010000004.1"/>
</dbReference>
<keyword evidence="4 6" id="KW-1133">Transmembrane helix</keyword>
<feature type="transmembrane region" description="Helical" evidence="6">
    <location>
        <begin position="258"/>
        <end position="275"/>
    </location>
</feature>
<dbReference type="Gene3D" id="1.10.357.140">
    <property type="entry name" value="UbiA prenyltransferase"/>
    <property type="match status" value="1"/>
</dbReference>
<dbReference type="Pfam" id="PF01040">
    <property type="entry name" value="UbiA"/>
    <property type="match status" value="1"/>
</dbReference>
<dbReference type="InterPro" id="IPR000537">
    <property type="entry name" value="UbiA_prenyltransferase"/>
</dbReference>
<keyword evidence="5 6" id="KW-0472">Membrane</keyword>